<feature type="region of interest" description="Disordered" evidence="1">
    <location>
        <begin position="87"/>
        <end position="130"/>
    </location>
</feature>
<keyword evidence="3" id="KW-1185">Reference proteome</keyword>
<dbReference type="RefSeq" id="WP_250946654.1">
    <property type="nucleotide sequence ID" value="NZ_JAMQAY010000011.1"/>
</dbReference>
<organism evidence="2 3">
    <name type="scientific">Ciceribacter sichuanensis</name>
    <dbReference type="NCBI Taxonomy" id="2949647"/>
    <lineage>
        <taxon>Bacteria</taxon>
        <taxon>Pseudomonadati</taxon>
        <taxon>Pseudomonadota</taxon>
        <taxon>Alphaproteobacteria</taxon>
        <taxon>Hyphomicrobiales</taxon>
        <taxon>Rhizobiaceae</taxon>
        <taxon>Ciceribacter</taxon>
    </lineage>
</organism>
<evidence type="ECO:0000313" key="3">
    <source>
        <dbReference type="Proteomes" id="UP001155079"/>
    </source>
</evidence>
<comment type="caution">
    <text evidence="2">The sequence shown here is derived from an EMBL/GenBank/DDBJ whole genome shotgun (WGS) entry which is preliminary data.</text>
</comment>
<gene>
    <name evidence="2" type="ORF">NBH20_21995</name>
</gene>
<proteinExistence type="predicted"/>
<dbReference type="Proteomes" id="UP001155079">
    <property type="component" value="Unassembled WGS sequence"/>
</dbReference>
<reference evidence="2 3" key="1">
    <citation type="submission" date="2022-06" db="EMBL/GenBank/DDBJ databases">
        <authorList>
            <person name="Sun Q."/>
        </authorList>
    </citation>
    <scope>NUCLEOTIDE SEQUENCE [LARGE SCALE GENOMIC DNA]</scope>
    <source>
        <strain evidence="2 3">S153</strain>
    </source>
</reference>
<accession>A0ABT0VF86</accession>
<evidence type="ECO:0000313" key="2">
    <source>
        <dbReference type="EMBL" id="MCM2403856.1"/>
    </source>
</evidence>
<feature type="compositionally biased region" description="Acidic residues" evidence="1">
    <location>
        <begin position="95"/>
        <end position="107"/>
    </location>
</feature>
<dbReference type="EMBL" id="JAMQAY010000011">
    <property type="protein sequence ID" value="MCM2403856.1"/>
    <property type="molecule type" value="Genomic_DNA"/>
</dbReference>
<evidence type="ECO:0000256" key="1">
    <source>
        <dbReference type="SAM" id="MobiDB-lite"/>
    </source>
</evidence>
<name>A0ABT0VF86_9HYPH</name>
<protein>
    <submittedName>
        <fullName evidence="2">Uncharacterized protein</fullName>
    </submittedName>
</protein>
<sequence length="130" mass="13881">MQVISTQVHEDAGRKPGFTVEFVCDGGEIVSVHMKQTEMNGINRHNALETARAFLLEVGSFAGGDSGSNAIRDRLGADETGLSDAVLSARRSQDTEELETQLEEGLEDSFPASDPVSATYSSTPGRAGRH</sequence>